<dbReference type="OrthoDB" id="423529at2"/>
<gene>
    <name evidence="3" type="ORF">B2M20_10195</name>
</gene>
<feature type="signal peptide" evidence="1">
    <location>
        <begin position="1"/>
        <end position="23"/>
    </location>
</feature>
<dbReference type="SUPFAM" id="SSF75011">
    <property type="entry name" value="3-carboxy-cis,cis-mucoante lactonizing enzyme"/>
    <property type="match status" value="1"/>
</dbReference>
<protein>
    <recommendedName>
        <fullName evidence="2">DUF3616 domain-containing protein</fullName>
    </recommendedName>
</protein>
<evidence type="ECO:0000313" key="3">
    <source>
        <dbReference type="EMBL" id="OPH82888.1"/>
    </source>
</evidence>
<feature type="chain" id="PRO_5012618355" description="DUF3616 domain-containing protein" evidence="1">
    <location>
        <begin position="24"/>
        <end position="357"/>
    </location>
</feature>
<dbReference type="EMBL" id="MWPQ01000040">
    <property type="protein sequence ID" value="OPH82888.1"/>
    <property type="molecule type" value="Genomic_DNA"/>
</dbReference>
<dbReference type="InterPro" id="IPR022060">
    <property type="entry name" value="DUF3616"/>
</dbReference>
<comment type="caution">
    <text evidence="3">The sequence shown here is derived from an EMBL/GenBank/DDBJ whole genome shotgun (WGS) entry which is preliminary data.</text>
</comment>
<accession>A0A1V4HY26</accession>
<dbReference type="RefSeq" id="WP_079446918.1">
    <property type="nucleotide sequence ID" value="NZ_MWPQ01000040.1"/>
</dbReference>
<dbReference type="Pfam" id="PF12275">
    <property type="entry name" value="DUF3616"/>
    <property type="match status" value="1"/>
</dbReference>
<dbReference type="STRING" id="29421.B2M20_10195"/>
<reference evidence="3 4" key="1">
    <citation type="submission" date="2017-02" db="EMBL/GenBank/DDBJ databases">
        <title>Genome sequence of the nitrite-oxidizing bacterium Nitrobacter vulgaris strain Ab1.</title>
        <authorList>
            <person name="Mellbye B.L."/>
            <person name="Davis E.W."/>
            <person name="Spieck E."/>
            <person name="Chang J.H."/>
            <person name="Bottomley P.J."/>
            <person name="Sayavedra-Soto L.A."/>
        </authorList>
    </citation>
    <scope>NUCLEOTIDE SEQUENCE [LARGE SCALE GENOMIC DNA]</scope>
    <source>
        <strain evidence="3 4">Ab1</strain>
    </source>
</reference>
<evidence type="ECO:0000259" key="2">
    <source>
        <dbReference type="Pfam" id="PF12275"/>
    </source>
</evidence>
<dbReference type="AlphaFoldDB" id="A0A1V4HY26"/>
<evidence type="ECO:0000256" key="1">
    <source>
        <dbReference type="SAM" id="SignalP"/>
    </source>
</evidence>
<keyword evidence="1" id="KW-0732">Signal</keyword>
<organism evidence="3 4">
    <name type="scientific">Nitrobacter vulgaris</name>
    <dbReference type="NCBI Taxonomy" id="29421"/>
    <lineage>
        <taxon>Bacteria</taxon>
        <taxon>Pseudomonadati</taxon>
        <taxon>Pseudomonadota</taxon>
        <taxon>Alphaproteobacteria</taxon>
        <taxon>Hyphomicrobiales</taxon>
        <taxon>Nitrobacteraceae</taxon>
        <taxon>Nitrobacter</taxon>
    </lineage>
</organism>
<evidence type="ECO:0000313" key="4">
    <source>
        <dbReference type="Proteomes" id="UP000189940"/>
    </source>
</evidence>
<proteinExistence type="predicted"/>
<keyword evidence="4" id="KW-1185">Reference proteome</keyword>
<sequence>MITISRICLALTLSLEFASTSMAEVQTRKIPVLSQILDDDGNPAEDISGIACLNGLGPSPICLLINDEDREGQLARFGSDGISPTARFKLLTKSTQASALGSPPGENKCPAGGDSFDDLDGEAVAADSAKKVFYVAASHGCSRKKGKFRISSFLLARVAMTNSGDVATVDTTYRLSDVLNRGDLVPFFTHALKEQNGDSDASGLNIEGIAVHGSRMYVGLRAPLIGGKAVIVVANVENLFKDGKERLAGPFKEPMLVSLGSHAGIRDLAALPDGRLLILSGPTLDQAIGSQVFLFDPEKPEEIPNPVAAIDGSLGKPEAILYISQDKSNLKFLVLSDSSPNGSPVEYSVFIGPKAPR</sequence>
<name>A0A1V4HY26_NITVU</name>
<feature type="domain" description="DUF3616" evidence="2">
    <location>
        <begin position="171"/>
        <end position="294"/>
    </location>
</feature>
<dbReference type="Proteomes" id="UP000189940">
    <property type="component" value="Unassembled WGS sequence"/>
</dbReference>